<comment type="similarity">
    <text evidence="2">Belongs to the CLPTM1 family.</text>
</comment>
<keyword evidence="5 7" id="KW-0472">Membrane</keyword>
<evidence type="ECO:0000256" key="3">
    <source>
        <dbReference type="ARBA" id="ARBA00022692"/>
    </source>
</evidence>
<keyword evidence="4 7" id="KW-1133">Transmembrane helix</keyword>
<keyword evidence="3 7" id="KW-0812">Transmembrane</keyword>
<reference evidence="8" key="1">
    <citation type="submission" date="2022-07" db="EMBL/GenBank/DDBJ databases">
        <title>Phylogenomic reconstructions and comparative analyses of Kickxellomycotina fungi.</title>
        <authorList>
            <person name="Reynolds N.K."/>
            <person name="Stajich J.E."/>
            <person name="Barry K."/>
            <person name="Grigoriev I.V."/>
            <person name="Crous P."/>
            <person name="Smith M.E."/>
        </authorList>
    </citation>
    <scope>NUCLEOTIDE SEQUENCE</scope>
    <source>
        <strain evidence="8">BCRC 34489</strain>
    </source>
</reference>
<dbReference type="OrthoDB" id="378564at2759"/>
<dbReference type="Pfam" id="PF05602">
    <property type="entry name" value="CLPTM1"/>
    <property type="match status" value="1"/>
</dbReference>
<evidence type="ECO:0000256" key="6">
    <source>
        <dbReference type="SAM" id="MobiDB-lite"/>
    </source>
</evidence>
<sequence length="607" mass="69343">MGLVGKASSVLAFGLFAWWIARIAAISLRLFYPTTHIPIIDKRPEIRPDTVGHSLAWQEPFEYAASMYVSTMETFAYEPEKFLNTSELVWHVPPQSLSQRYPKFSESLTIDLPESVRSHNGTRLYAFLLIQKAGFFTPNPDFNDKYAVFARAELTKIRQRTANHKHLLLGDSSAESGDKERGDDASTESKSTSDEPWLPHAKTRLHWEIVLEDNRFYDWRFPLDLAPHLRVNKQTTGREMPYVPLAWENPLAVFNKHWVPLTNKTSISQDTPLDAETIQIEVSLSGVVLGWFRLCNYANQGLAELTSSRSLIQYTETDVDNLKEMVYEVKPLMLAITLAAMALHMLFEFLAYKEDVSFWSSKSKDSMEGISRSSMLMSLASSWISFLYMWDRRAETNIVVILGAAAGAVVEAWKVSKIMSIQDILPFGRNMATAQTVDNAAGKIKASESEPSKTPAQLEAEKRREVQLRVDKQTGWYMTRVCIPAMAAYAAFSLIYQQHESYVSWFLSISLITVYTLEFIQMWPQLLINHELKTVDMLPLTAFLYRFLLTFIDDLYALVVPMPLIERIGTLRDDVVFIVLCYQWFKFPRRKPAAADPIGKESKEKTD</sequence>
<dbReference type="PANTHER" id="PTHR21347:SF0">
    <property type="entry name" value="LIPID SCRAMBLASE CLPTM1L"/>
    <property type="match status" value="1"/>
</dbReference>
<comment type="subcellular location">
    <subcellularLocation>
        <location evidence="1">Membrane</location>
        <topology evidence="1">Multi-pass membrane protein</topology>
    </subcellularLocation>
</comment>
<dbReference type="EMBL" id="JANBUM010000022">
    <property type="protein sequence ID" value="KAJ2787459.1"/>
    <property type="molecule type" value="Genomic_DNA"/>
</dbReference>
<dbReference type="AlphaFoldDB" id="A0A9W8LPL2"/>
<evidence type="ECO:0000256" key="5">
    <source>
        <dbReference type="ARBA" id="ARBA00023136"/>
    </source>
</evidence>
<evidence type="ECO:0000256" key="4">
    <source>
        <dbReference type="ARBA" id="ARBA00022989"/>
    </source>
</evidence>
<feature type="transmembrane region" description="Helical" evidence="7">
    <location>
        <begin position="332"/>
        <end position="352"/>
    </location>
</feature>
<gene>
    <name evidence="8" type="ORF">GGI15_000704</name>
</gene>
<evidence type="ECO:0000256" key="1">
    <source>
        <dbReference type="ARBA" id="ARBA00004141"/>
    </source>
</evidence>
<comment type="caution">
    <text evidence="8">The sequence shown here is derived from an EMBL/GenBank/DDBJ whole genome shotgun (WGS) entry which is preliminary data.</text>
</comment>
<feature type="transmembrane region" description="Helical" evidence="7">
    <location>
        <begin position="396"/>
        <end position="413"/>
    </location>
</feature>
<evidence type="ECO:0000256" key="7">
    <source>
        <dbReference type="SAM" id="Phobius"/>
    </source>
</evidence>
<dbReference type="GO" id="GO:0012505">
    <property type="term" value="C:endomembrane system"/>
    <property type="evidence" value="ECO:0007669"/>
    <property type="project" value="TreeGrafter"/>
</dbReference>
<dbReference type="InterPro" id="IPR008429">
    <property type="entry name" value="CLPTM1"/>
</dbReference>
<evidence type="ECO:0000313" key="8">
    <source>
        <dbReference type="EMBL" id="KAJ2787459.1"/>
    </source>
</evidence>
<name>A0A9W8LPL2_9FUNG</name>
<feature type="region of interest" description="Disordered" evidence="6">
    <location>
        <begin position="168"/>
        <end position="196"/>
    </location>
</feature>
<organism evidence="8 9">
    <name type="scientific">Coemansia interrupta</name>
    <dbReference type="NCBI Taxonomy" id="1126814"/>
    <lineage>
        <taxon>Eukaryota</taxon>
        <taxon>Fungi</taxon>
        <taxon>Fungi incertae sedis</taxon>
        <taxon>Zoopagomycota</taxon>
        <taxon>Kickxellomycotina</taxon>
        <taxon>Kickxellomycetes</taxon>
        <taxon>Kickxellales</taxon>
        <taxon>Kickxellaceae</taxon>
        <taxon>Coemansia</taxon>
    </lineage>
</organism>
<evidence type="ECO:0008006" key="10">
    <source>
        <dbReference type="Google" id="ProtNLM"/>
    </source>
</evidence>
<feature type="transmembrane region" description="Helical" evidence="7">
    <location>
        <begin position="543"/>
        <end position="565"/>
    </location>
</feature>
<protein>
    <recommendedName>
        <fullName evidence="10">Cleft lip and palate associated transmembrane protein</fullName>
    </recommendedName>
</protein>
<keyword evidence="9" id="KW-1185">Reference proteome</keyword>
<accession>A0A9W8LPL2</accession>
<feature type="transmembrane region" description="Helical" evidence="7">
    <location>
        <begin position="373"/>
        <end position="390"/>
    </location>
</feature>
<evidence type="ECO:0000256" key="2">
    <source>
        <dbReference type="ARBA" id="ARBA00009310"/>
    </source>
</evidence>
<dbReference type="PANTHER" id="PTHR21347">
    <property type="entry name" value="CLEFT LIP AND PALATE ASSOCIATED TRANSMEMBRANE PROTEIN-RELATED"/>
    <property type="match status" value="1"/>
</dbReference>
<dbReference type="GO" id="GO:0016020">
    <property type="term" value="C:membrane"/>
    <property type="evidence" value="ECO:0007669"/>
    <property type="project" value="UniProtKB-SubCell"/>
</dbReference>
<proteinExistence type="inferred from homology"/>
<feature type="transmembrane region" description="Helical" evidence="7">
    <location>
        <begin position="502"/>
        <end position="523"/>
    </location>
</feature>
<dbReference type="Proteomes" id="UP001140172">
    <property type="component" value="Unassembled WGS sequence"/>
</dbReference>
<evidence type="ECO:0000313" key="9">
    <source>
        <dbReference type="Proteomes" id="UP001140172"/>
    </source>
</evidence>
<feature type="transmembrane region" description="Helical" evidence="7">
    <location>
        <begin position="477"/>
        <end position="496"/>
    </location>
</feature>